<dbReference type="Gene3D" id="2.150.10.10">
    <property type="entry name" value="Serralysin-like metalloprotease, C-terminal"/>
    <property type="match status" value="2"/>
</dbReference>
<name>A0ABR6X026_9BURK</name>
<dbReference type="InterPro" id="IPR018511">
    <property type="entry name" value="Hemolysin-typ_Ca-bd_CS"/>
</dbReference>
<dbReference type="Gene3D" id="1.10.3130.20">
    <property type="entry name" value="Phycobilisome linker domain"/>
    <property type="match status" value="1"/>
</dbReference>
<proteinExistence type="predicted"/>
<keyword evidence="5" id="KW-1185">Reference proteome</keyword>
<evidence type="ECO:0000256" key="2">
    <source>
        <dbReference type="ARBA" id="ARBA00022525"/>
    </source>
</evidence>
<evidence type="ECO:0000256" key="1">
    <source>
        <dbReference type="ARBA" id="ARBA00004613"/>
    </source>
</evidence>
<comment type="caution">
    <text evidence="4">The sequence shown here is derived from an EMBL/GenBank/DDBJ whole genome shotgun (WGS) entry which is preliminary data.</text>
</comment>
<dbReference type="PROSITE" id="PS00330">
    <property type="entry name" value="HEMOLYSIN_CALCIUM"/>
    <property type="match status" value="4"/>
</dbReference>
<evidence type="ECO:0000313" key="5">
    <source>
        <dbReference type="Proteomes" id="UP000648257"/>
    </source>
</evidence>
<dbReference type="PANTHER" id="PTHR38340:SF1">
    <property type="entry name" value="S-LAYER PROTEIN"/>
    <property type="match status" value="1"/>
</dbReference>
<dbReference type="Proteomes" id="UP000648257">
    <property type="component" value="Unassembled WGS sequence"/>
</dbReference>
<dbReference type="Pfam" id="PF13946">
    <property type="entry name" value="DUF4214"/>
    <property type="match status" value="1"/>
</dbReference>
<dbReference type="InterPro" id="IPR050557">
    <property type="entry name" value="RTX_toxin/Mannuronan_C5-epim"/>
</dbReference>
<evidence type="ECO:0000259" key="3">
    <source>
        <dbReference type="Pfam" id="PF13946"/>
    </source>
</evidence>
<keyword evidence="2" id="KW-0964">Secreted</keyword>
<organism evidence="4 5">
    <name type="scientific">Undibacterium seohonense</name>
    <dbReference type="NCBI Taxonomy" id="1344950"/>
    <lineage>
        <taxon>Bacteria</taxon>
        <taxon>Pseudomonadati</taxon>
        <taxon>Pseudomonadota</taxon>
        <taxon>Betaproteobacteria</taxon>
        <taxon>Burkholderiales</taxon>
        <taxon>Oxalobacteraceae</taxon>
        <taxon>Undibacterium</taxon>
    </lineage>
</organism>
<sequence>MAVTTQMRTQVTQLYVSLFGRAPEASGLGYWVQQLGEGKSLQTIAQDMFNVAPSRVYYPSYLTNEEIVAKFYVNVLGRTPDAGGLAYWTGRLNTESTTGTAASKMNAVGTVVTELLAAVVGYNGTDAAALASQSLLNNKVAVGLHYAVDLGGNDVAFASTLMPLVTTGPTGAALALAAVDGTQSYTLTNGIDKASANVFNAKPVYTPGGNDFINSLQDEDSLTGVGVNPTLNAVLGQANDAAEGMISPILTNIQTVNVEVTGTTGIDFQDATGVKSLNINRITATNAATKMTDLDKSTTDISVSNATRGGTVEFLYKEDNLLATDNALNVGLSNTRLSVLTIGETGDDAGEDKGYGFETVNVTVAQSSNIDNFTIGSNQREDVAGTTAAPANQTVNITANATTEINNLQAVGAEFINLVANAEVMIAADERNILQASNDGINTNDLRKLVITGAANVTIDGLNGHIDEKLTINGDVGTTLVVDASAMTGNLKLGVQAAADANNSGTYANRTDKDVSITSGSGNDIIETYTALAGDISTGAGDDSVLINNGATTAVWTNVEGVSTINTGAGKDLVRAADLLATADDVLAGNTTFGEVTAASVVTGEGDDTVTVANLSNNKDWNNGVLTDSNVDDTYFVKGASISTGAGADVITVATVAEGAMVDAGADNDTLKIDINGGTILAGDDTVKNGAATPVFREVALDGSVDVLGAIVEMGDGDDTITIADAVSLATAATTIVGTDAELRAGAGNDVLNVTALDAVSVTSATDAATKDTNVNITGVETANFTVANQIDLGTATATGATENDNVETDGAITADVMRFDTALAAINLVSQEVAMLQDASTEIYEAGQATAFTLNNFRDGIALTLKANEATGVSAGKLKDDEAVDVNLTVNNAAARGHAEGFTLNIAEGSGAFDLNLNLNATATDTVGNAASKTDDDDMRVENVTVKLAADDQGHYINFNNFGDAVHSDAMSEGSKVVNTSLTVTGGTAGTTLVLDNVSTDSVNATGAANVKLKTVGSNNYVINTGSGNDVINMFGDDVRANDLSDDPADADSVDTIDEADAINAGSGNDRMIINGNDNLGNFAALGGLTDDDVFNKIKSVESIEVQGGGANTIIIDEAAATTGTNLQNIYFTGAGAQTTTVQIGNNFVNNNGTVANTLNLDSTTSFTADKGAAAKSGALTLTIDNQDTDQDQDLINLNVMVGMEKGTDVNFFNTGDSKATVNITATVAANSANTVGKSIGAANGNLSLEVTTGSIDKVTLLDSADAADTNDNGQITVTVDNSWSKSTLEFDASAIMNDDEAGMDLAVEEIEGSGDPAVTQVAGIDLGDTGGLVFNGAGELDAKLIVRGTQNDDDITGSSQDDTLDGNAGDDIIVGGLGADAISGGAGNDLLVGGVGKDSISGGDGDDFINGGLGADALDGGDGEDTFYYTSVTESNGGDADVITGFVSADDTIEIDGVVAGSAGQDFINLASFKEVSTAGDGDNSLAGNTGAGNAVLGDAYYAADSGQLVIDVDGNGDITTGADIVIKSAGKITAADINYTITAGAGNDFIRGGQGSDDLNGGAGNDTFVLLGSLSEADASAYAAAYQAGGSVPAAVLGATLAAVDTKMIAASELMSSRTATEVNAGDKINSAGADATDTIHAFGTADLSNINAGAALNVGTLVVHSAVTLTYAQVTSLNAIVFDGNMPHAVTLKNDASTGADTVAALLAKTFFLAAGAATTITLTAPDGVLKAAWDPVDMRMEVVADSRVVGGAAAGTPLQGLGGAKNLSDKTYASAAIQYAMGLTGYEIVDAAATIAAGTTPVLNAAVSVALTAGAANAADLNTIDGKTTNLVNATAVSLLTGTAFELNNALDDQSTIDTAANVAVQLSGAVGSVQVEAGLLNAINANTTGMVNATAAGMVYGTAADVLNSMDSPAEMTVNPDVFTIIYDAQAAAADLNAIDALTTTTVNANNYVGTITGTSADVWNAMDDQNTIDTGSYVNVTLSGLVAAADVLNIAGQTGGIINATTGVTGFTGSANNLSNMFGLAYLSYSSTAPVTVTGTTAQAADLVNIENHSGVTVNALAVTEIIGTATEVMNAIDDQVDTDTRPDVDVFLVNDGNGIAATLNAIDAATTGIVYAGAYTTITGTAADVLNAVDNQAQMATGPNVVLILDAGTTTATVLNSLDFATNGLVNAVAITAITGTAADAKNAIDNQVTMQTNANLVVTVAAGVAAAADLNAIDAATLAAVNATAVTEITGSVAAVIDATNDQAQLSTGGAVLVTLDAAAGVAAADLNTIDGVTTGLVNATAITSITGVAVAVLNAVDNQATMSTAANVAVTVTDATVAAATLNSINAATTGLVTATAATTITGSIAEATAALVDQTAILTSASVNVTLNDVTTTAAALNNLDFITALGVINANTVTTVTGSVTELTTAFQSAGITFGPTADATVTGTSTITQLNTLNATGVDVITFGTAFATTTTDVIDLTAAGFDVGAHTIKYTAGNQTVAFNFTDLGAAGFNDGDTFTQAGAADVIRFDANDILDLTAFGLGSLNAPTALYTATNQKVGDNEWTMVRGNWVAGTFTVAAGGADTLVMWDSNAAGVAVTQSAVVITGVPSLTFGSTILV</sequence>
<dbReference type="RefSeq" id="WP_186921194.1">
    <property type="nucleotide sequence ID" value="NZ_JACOFW010000002.1"/>
</dbReference>
<dbReference type="InterPro" id="IPR001343">
    <property type="entry name" value="Hemolysn_Ca-bd"/>
</dbReference>
<dbReference type="InterPro" id="IPR025282">
    <property type="entry name" value="DUF4214"/>
</dbReference>
<dbReference type="EMBL" id="JACOFW010000002">
    <property type="protein sequence ID" value="MBC3806259.1"/>
    <property type="molecule type" value="Genomic_DNA"/>
</dbReference>
<accession>A0ABR6X026</accession>
<comment type="subcellular location">
    <subcellularLocation>
        <location evidence="1">Secreted</location>
    </subcellularLocation>
</comment>
<dbReference type="InterPro" id="IPR011049">
    <property type="entry name" value="Serralysin-like_metalloprot_C"/>
</dbReference>
<dbReference type="Pfam" id="PF00353">
    <property type="entry name" value="HemolysinCabind"/>
    <property type="match status" value="3"/>
</dbReference>
<dbReference type="PRINTS" id="PR00313">
    <property type="entry name" value="CABNDNGRPT"/>
</dbReference>
<dbReference type="InterPro" id="IPR038255">
    <property type="entry name" value="PBS_linker_sf"/>
</dbReference>
<gene>
    <name evidence="4" type="ORF">H8K52_02730</name>
</gene>
<evidence type="ECO:0000313" key="4">
    <source>
        <dbReference type="EMBL" id="MBC3806259.1"/>
    </source>
</evidence>
<dbReference type="PANTHER" id="PTHR38340">
    <property type="entry name" value="S-LAYER PROTEIN"/>
    <property type="match status" value="1"/>
</dbReference>
<dbReference type="SUPFAM" id="SSF51120">
    <property type="entry name" value="beta-Roll"/>
    <property type="match status" value="1"/>
</dbReference>
<feature type="domain" description="DUF4214" evidence="3">
    <location>
        <begin position="60"/>
        <end position="96"/>
    </location>
</feature>
<reference evidence="4 5" key="1">
    <citation type="submission" date="2020-08" db="EMBL/GenBank/DDBJ databases">
        <title>Novel species isolated from subtropical streams in China.</title>
        <authorList>
            <person name="Lu H."/>
        </authorList>
    </citation>
    <scope>NUCLEOTIDE SEQUENCE [LARGE SCALE GENOMIC DNA]</scope>
    <source>
        <strain evidence="4 5">KACC 16656</strain>
    </source>
</reference>
<protein>
    <submittedName>
        <fullName evidence="4">DUF4214 domain-containing protein</fullName>
    </submittedName>
</protein>